<sequence length="52" mass="6173">MIVHMATSNVRAAYTHKAKHLEQRRLMLQWWADFLDANRNGMVRPFEFAQKG</sequence>
<dbReference type="Proteomes" id="UP000007966">
    <property type="component" value="Chromosome"/>
</dbReference>
<gene>
    <name evidence="1" type="ordered locus">ECA1673</name>
</gene>
<dbReference type="AlphaFoldDB" id="Q6D6K7"/>
<reference evidence="1" key="1">
    <citation type="submission" date="2004-02" db="EMBL/GenBank/DDBJ databases">
        <title>The genome sequence of the enterobacterial phytopathogen Erwinia carotovora subsp. atroseptica SCRI1043 and functional genomic identification of novel virulence factors.</title>
        <authorList>
            <person name="Bell K.S."/>
            <person name="Sebaihia M."/>
            <person name="Pritchard L."/>
            <person name="Holden M."/>
            <person name="Hyman L.J."/>
            <person name="Holeva M.C."/>
            <person name="Thomson N.R."/>
            <person name="Bentley S.D."/>
            <person name="Churcher C."/>
            <person name="Mungall K."/>
            <person name="Atkin R."/>
            <person name="Bason N."/>
            <person name="Brooks K."/>
            <person name="Chillingworth T."/>
            <person name="Clark K."/>
            <person name="Doggett J."/>
            <person name="Fraser A."/>
            <person name="Hance Z."/>
            <person name="Hauser H."/>
            <person name="Jagels K."/>
            <person name="Moule S."/>
            <person name="Norbertczak H."/>
            <person name="Ormond D."/>
            <person name="Price C."/>
            <person name="Quail M.A."/>
            <person name="Sanders M."/>
            <person name="Walker D."/>
            <person name="Whitehead S."/>
            <person name="Salmond G.P.C."/>
            <person name="Birch P.R.J."/>
            <person name="Barrell B.G."/>
            <person name="Parkhill J."/>
            <person name="Toth I.K."/>
        </authorList>
    </citation>
    <scope>NUCLEOTIDE SEQUENCE</scope>
    <source>
        <strain evidence="1">SCRI1043</strain>
    </source>
</reference>
<dbReference type="eggNOG" id="COG0582">
    <property type="taxonomic scope" value="Bacteria"/>
</dbReference>
<evidence type="ECO:0000313" key="2">
    <source>
        <dbReference type="Proteomes" id="UP000007966"/>
    </source>
</evidence>
<dbReference type="STRING" id="218491.ECA1673"/>
<dbReference type="HOGENOM" id="CLU_027562_43_3_6"/>
<dbReference type="KEGG" id="eca:ECA1673"/>
<feature type="non-terminal residue" evidence="1">
    <location>
        <position position="1"/>
    </location>
</feature>
<proteinExistence type="predicted"/>
<protein>
    <submittedName>
        <fullName evidence="1">Integrase (Partial)</fullName>
    </submittedName>
</protein>
<name>Q6D6K7_PECAS</name>
<evidence type="ECO:0000313" key="1">
    <source>
        <dbReference type="EMBL" id="CAG74579.1"/>
    </source>
</evidence>
<dbReference type="EMBL" id="BX950851">
    <property type="protein sequence ID" value="CAG74579.1"/>
    <property type="molecule type" value="Genomic_DNA"/>
</dbReference>
<organism evidence="1 2">
    <name type="scientific">Pectobacterium atrosepticum (strain SCRI 1043 / ATCC BAA-672)</name>
    <name type="common">Erwinia carotovora subsp. atroseptica</name>
    <dbReference type="NCBI Taxonomy" id="218491"/>
    <lineage>
        <taxon>Bacteria</taxon>
        <taxon>Pseudomonadati</taxon>
        <taxon>Pseudomonadota</taxon>
        <taxon>Gammaproteobacteria</taxon>
        <taxon>Enterobacterales</taxon>
        <taxon>Pectobacteriaceae</taxon>
        <taxon>Pectobacterium</taxon>
    </lineage>
</organism>
<keyword evidence="2" id="KW-1185">Reference proteome</keyword>
<accession>Q6D6K7</accession>